<dbReference type="Proteomes" id="UP001174909">
    <property type="component" value="Unassembled WGS sequence"/>
</dbReference>
<dbReference type="PANTHER" id="PTHR30244:SF34">
    <property type="entry name" value="DTDP-4-AMINO-4,6-DIDEOXYGALACTOSE TRANSAMINASE"/>
    <property type="match status" value="1"/>
</dbReference>
<evidence type="ECO:0000256" key="1">
    <source>
        <dbReference type="SAM" id="MobiDB-lite"/>
    </source>
</evidence>
<dbReference type="SUPFAM" id="SSF53383">
    <property type="entry name" value="PLP-dependent transferases"/>
    <property type="match status" value="1"/>
</dbReference>
<evidence type="ECO:0000313" key="3">
    <source>
        <dbReference type="Proteomes" id="UP001174909"/>
    </source>
</evidence>
<dbReference type="Gene3D" id="3.40.640.10">
    <property type="entry name" value="Type I PLP-dependent aspartate aminotransferase-like (Major domain)"/>
    <property type="match status" value="1"/>
</dbReference>
<dbReference type="InterPro" id="IPR000653">
    <property type="entry name" value="DegT/StrS_aminotransferase"/>
</dbReference>
<comment type="caution">
    <text evidence="2">The sequence shown here is derived from an EMBL/GenBank/DDBJ whole genome shotgun (WGS) entry which is preliminary data.</text>
</comment>
<evidence type="ECO:0000313" key="2">
    <source>
        <dbReference type="EMBL" id="CAI7993665.1"/>
    </source>
</evidence>
<dbReference type="Gene3D" id="3.90.1150.10">
    <property type="entry name" value="Aspartate Aminotransferase, domain 1"/>
    <property type="match status" value="1"/>
</dbReference>
<keyword evidence="3" id="KW-1185">Reference proteome</keyword>
<dbReference type="GO" id="GO:0030170">
    <property type="term" value="F:pyridoxal phosphate binding"/>
    <property type="evidence" value="ECO:0007669"/>
    <property type="project" value="TreeGrafter"/>
</dbReference>
<dbReference type="GO" id="GO:0000271">
    <property type="term" value="P:polysaccharide biosynthetic process"/>
    <property type="evidence" value="ECO:0007669"/>
    <property type="project" value="TreeGrafter"/>
</dbReference>
<name>A0AA35QVE4_GEOBA</name>
<organism evidence="2 3">
    <name type="scientific">Geodia barretti</name>
    <name type="common">Barrett's horny sponge</name>
    <dbReference type="NCBI Taxonomy" id="519541"/>
    <lineage>
        <taxon>Eukaryota</taxon>
        <taxon>Metazoa</taxon>
        <taxon>Porifera</taxon>
        <taxon>Demospongiae</taxon>
        <taxon>Heteroscleromorpha</taxon>
        <taxon>Tetractinellida</taxon>
        <taxon>Astrophorina</taxon>
        <taxon>Geodiidae</taxon>
        <taxon>Geodia</taxon>
    </lineage>
</organism>
<dbReference type="InterPro" id="IPR015422">
    <property type="entry name" value="PyrdxlP-dep_Trfase_small"/>
</dbReference>
<sequence length="402" mass="44055">MSSRGVRSLEQLPADVRDALPDPEPTPPPAGFSVRVARPFIADGAKERVAKAIEDGLVSSATSVVEELEEELCRVYGVPFAKACSSGYSALVLALRLANIGEGQDVLVPSLTMVAVLNAVLGVKATPVFVDCESGELNPSVEKYAEKLTRNTAALIVTHTYGVPADCVALQNFCRSRNIVFIEDIAEAIGTECCEKLVGTFGDFACASLYANKAITAGDGGFVLSTRKDEVMKERADSYANHGFTKRYHFVHLEGCGNHKMSGLQAALVTPAVSQLPKVMDDRNRIAKRYRSELQSIPHLTPMPINKWGKDTPWVFGVLGDSKETRKRLRQALADEGYETRDYFLPLHLQPLYRTSAGPTVSLPNSEDMGRRGFYLPTFFGMTEEIIEGICKCLIETYKDFM</sequence>
<dbReference type="InterPro" id="IPR015424">
    <property type="entry name" value="PyrdxlP-dep_Trfase"/>
</dbReference>
<dbReference type="GO" id="GO:0008483">
    <property type="term" value="F:transaminase activity"/>
    <property type="evidence" value="ECO:0007669"/>
    <property type="project" value="TreeGrafter"/>
</dbReference>
<dbReference type="EMBL" id="CASHTH010000193">
    <property type="protein sequence ID" value="CAI7993665.1"/>
    <property type="molecule type" value="Genomic_DNA"/>
</dbReference>
<dbReference type="Pfam" id="PF01041">
    <property type="entry name" value="DegT_DnrJ_EryC1"/>
    <property type="match status" value="1"/>
</dbReference>
<proteinExistence type="predicted"/>
<reference evidence="2" key="1">
    <citation type="submission" date="2023-03" db="EMBL/GenBank/DDBJ databases">
        <authorList>
            <person name="Steffen K."/>
            <person name="Cardenas P."/>
        </authorList>
    </citation>
    <scope>NUCLEOTIDE SEQUENCE</scope>
</reference>
<dbReference type="PIRSF" id="PIRSF000390">
    <property type="entry name" value="PLP_StrS"/>
    <property type="match status" value="1"/>
</dbReference>
<accession>A0AA35QVE4</accession>
<dbReference type="AlphaFoldDB" id="A0AA35QVE4"/>
<protein>
    <submittedName>
        <fullName evidence="2">GDP-perosamine synthase</fullName>
    </submittedName>
</protein>
<feature type="region of interest" description="Disordered" evidence="1">
    <location>
        <begin position="1"/>
        <end position="30"/>
    </location>
</feature>
<gene>
    <name evidence="2" type="ORF">GBAR_LOCUS1295</name>
</gene>
<dbReference type="InterPro" id="IPR015421">
    <property type="entry name" value="PyrdxlP-dep_Trfase_major"/>
</dbReference>
<dbReference type="PANTHER" id="PTHR30244">
    <property type="entry name" value="TRANSAMINASE"/>
    <property type="match status" value="1"/>
</dbReference>